<protein>
    <recommendedName>
        <fullName evidence="5">UDP-glucuronosyltransferase</fullName>
        <ecNumber evidence="5">2.4.1.17</ecNumber>
    </recommendedName>
</protein>
<dbReference type="SUPFAM" id="SSF53756">
    <property type="entry name" value="UDP-Glycosyltransferase/glycogen phosphorylase"/>
    <property type="match status" value="1"/>
</dbReference>
<keyword evidence="3 4" id="KW-0808">Transferase</keyword>
<comment type="subcellular location">
    <subcellularLocation>
        <location evidence="5">Membrane</location>
        <topology evidence="5">Single-pass membrane protein</topology>
    </subcellularLocation>
</comment>
<dbReference type="EMBL" id="OW152833">
    <property type="protein sequence ID" value="CAH2054212.1"/>
    <property type="molecule type" value="Genomic_DNA"/>
</dbReference>
<comment type="similarity">
    <text evidence="1 4">Belongs to the UDP-glycosyltransferase family.</text>
</comment>
<dbReference type="InterPro" id="IPR050271">
    <property type="entry name" value="UDP-glycosyltransferase"/>
</dbReference>
<sequence length="383" mass="43724">MDQDHLFHIGMNVTKSTFSNSAVLKLLNDPLEHFDVVIAEWMFNDIYSGFSAVFNCPYIWSFSHEPNFDALSLIDEPTSPAYTANVQFSDIPPFNFRQRVFALWFQTTSKFKHNIFYEPVLRDFYENTFGPATVKRGRKFPPYDEVKHNASLMLGNSHVSIGQAIRLPQSYIPIAGYHIEDVKQLPEDLKQIMDSAKDGVIYFSLGSNLKSKDLPDEVKADLLKVFSEFNQTVIWKFEETLQNKPDNVHIIKWAPQTSILAHPNCALFITHGGLLSTTEAVHFGVPLIGIPVFFDQNFNVDFSVKRGIALKVVLTENGAKDLRNAIHEILTNPKYRQKMKETSFIYHHRPTPPGQALVHWVEHVVKGNYHILAVDGALEMMKK</sequence>
<dbReference type="EC" id="2.4.1.17" evidence="5"/>
<name>A0ABN8ICP6_9NEOP</name>
<dbReference type="Proteomes" id="UP000837857">
    <property type="component" value="Chromosome 21"/>
</dbReference>
<keyword evidence="2 4" id="KW-0328">Glycosyltransferase</keyword>
<evidence type="ECO:0000313" key="6">
    <source>
        <dbReference type="EMBL" id="CAH2054212.1"/>
    </source>
</evidence>
<evidence type="ECO:0000256" key="4">
    <source>
        <dbReference type="RuleBase" id="RU003718"/>
    </source>
</evidence>
<organism evidence="6 7">
    <name type="scientific">Iphiclides podalirius</name>
    <name type="common">scarce swallowtail</name>
    <dbReference type="NCBI Taxonomy" id="110791"/>
    <lineage>
        <taxon>Eukaryota</taxon>
        <taxon>Metazoa</taxon>
        <taxon>Ecdysozoa</taxon>
        <taxon>Arthropoda</taxon>
        <taxon>Hexapoda</taxon>
        <taxon>Insecta</taxon>
        <taxon>Pterygota</taxon>
        <taxon>Neoptera</taxon>
        <taxon>Endopterygota</taxon>
        <taxon>Lepidoptera</taxon>
        <taxon>Glossata</taxon>
        <taxon>Ditrysia</taxon>
        <taxon>Papilionoidea</taxon>
        <taxon>Papilionidae</taxon>
        <taxon>Papilioninae</taxon>
        <taxon>Iphiclides</taxon>
    </lineage>
</organism>
<accession>A0ABN8ICP6</accession>
<dbReference type="PANTHER" id="PTHR48043:SF159">
    <property type="entry name" value="EG:EG0003.4 PROTEIN-RELATED"/>
    <property type="match status" value="1"/>
</dbReference>
<reference evidence="6" key="1">
    <citation type="submission" date="2022-03" db="EMBL/GenBank/DDBJ databases">
        <authorList>
            <person name="Martin H S."/>
        </authorList>
    </citation>
    <scope>NUCLEOTIDE SEQUENCE</scope>
</reference>
<dbReference type="Pfam" id="PF00201">
    <property type="entry name" value="UDPGT"/>
    <property type="match status" value="1"/>
</dbReference>
<dbReference type="InterPro" id="IPR002213">
    <property type="entry name" value="UDP_glucos_trans"/>
</dbReference>
<comment type="catalytic activity">
    <reaction evidence="5">
        <text>glucuronate acceptor + UDP-alpha-D-glucuronate = acceptor beta-D-glucuronoside + UDP + H(+)</text>
        <dbReference type="Rhea" id="RHEA:21032"/>
        <dbReference type="ChEBI" id="CHEBI:15378"/>
        <dbReference type="ChEBI" id="CHEBI:58052"/>
        <dbReference type="ChEBI" id="CHEBI:58223"/>
        <dbReference type="ChEBI" id="CHEBI:132367"/>
        <dbReference type="ChEBI" id="CHEBI:132368"/>
        <dbReference type="EC" id="2.4.1.17"/>
    </reaction>
</comment>
<evidence type="ECO:0000313" key="7">
    <source>
        <dbReference type="Proteomes" id="UP000837857"/>
    </source>
</evidence>
<evidence type="ECO:0000256" key="2">
    <source>
        <dbReference type="ARBA" id="ARBA00022676"/>
    </source>
</evidence>
<dbReference type="Gene3D" id="3.40.50.2000">
    <property type="entry name" value="Glycogen Phosphorylase B"/>
    <property type="match status" value="1"/>
</dbReference>
<dbReference type="PANTHER" id="PTHR48043">
    <property type="entry name" value="EG:EG0003.4 PROTEIN-RELATED"/>
    <property type="match status" value="1"/>
</dbReference>
<gene>
    <name evidence="6" type="ORF">IPOD504_LOCUS8532</name>
</gene>
<dbReference type="CDD" id="cd03784">
    <property type="entry name" value="GT1_Gtf-like"/>
    <property type="match status" value="1"/>
</dbReference>
<feature type="non-terminal residue" evidence="6">
    <location>
        <position position="1"/>
    </location>
</feature>
<evidence type="ECO:0000256" key="3">
    <source>
        <dbReference type="ARBA" id="ARBA00022679"/>
    </source>
</evidence>
<proteinExistence type="inferred from homology"/>
<dbReference type="InterPro" id="IPR035595">
    <property type="entry name" value="UDP_glycos_trans_CS"/>
</dbReference>
<keyword evidence="7" id="KW-1185">Reference proteome</keyword>
<evidence type="ECO:0000256" key="5">
    <source>
        <dbReference type="RuleBase" id="RU362059"/>
    </source>
</evidence>
<dbReference type="PROSITE" id="PS00375">
    <property type="entry name" value="UDPGT"/>
    <property type="match status" value="1"/>
</dbReference>
<evidence type="ECO:0000256" key="1">
    <source>
        <dbReference type="ARBA" id="ARBA00009995"/>
    </source>
</evidence>